<gene>
    <name evidence="17" type="ORF">BDA99DRAFT_566844</name>
</gene>
<dbReference type="InterPro" id="IPR026126">
    <property type="entry name" value="BABAM1"/>
</dbReference>
<dbReference type="CDD" id="cd21502">
    <property type="entry name" value="vWA_BABAM1"/>
    <property type="match status" value="1"/>
</dbReference>
<dbReference type="PANTHER" id="PTHR15660">
    <property type="entry name" value="BRISC AND BRCA1-A COMPLEX MEMBER 1"/>
    <property type="match status" value="1"/>
</dbReference>
<protein>
    <recommendedName>
        <fullName evidence="4">BRISC and BRCA1-A complex member 1</fullName>
    </recommendedName>
    <alternativeName>
        <fullName evidence="14">Mediator of RAP80 interactions and targeting subunit of 40 kDa</fullName>
    </alternativeName>
    <alternativeName>
        <fullName evidence="15">New component of the BRCA1-A complex</fullName>
    </alternativeName>
</protein>
<accession>A0AAD5P707</accession>
<evidence type="ECO:0000256" key="10">
    <source>
        <dbReference type="ARBA" id="ARBA00022853"/>
    </source>
</evidence>
<evidence type="ECO:0000256" key="6">
    <source>
        <dbReference type="ARBA" id="ARBA00022618"/>
    </source>
</evidence>
<dbReference type="GO" id="GO:0007095">
    <property type="term" value="P:mitotic G2 DNA damage checkpoint signaling"/>
    <property type="evidence" value="ECO:0007669"/>
    <property type="project" value="TreeGrafter"/>
</dbReference>
<sequence length="256" mass="29691">MSIQLQRPIPRQIIFCIDVSDEMKEMLFPSIDGGINQALSQPRSRLDTTIYQIKRYIAMNRRIAPNDTYGIIGMTEKAYWMMGFTSEPIVIHKYVESLSLGERCSIFDTTSLYKVIHEKAALKDENLFVHAVIFYGRTNVVPQPLDKQLNWLRNHTNFTFDLLFLHDPPHDNDCQTVYDFWIDLEPSLSSWFFEFGKLGQSQLTKAMSQLLAHPLQRGDQEHITDIIIAPERGRQKQKGQHNNLSNQISEPIYLSD</sequence>
<evidence type="ECO:0000256" key="1">
    <source>
        <dbReference type="ARBA" id="ARBA00004123"/>
    </source>
</evidence>
<evidence type="ECO:0000256" key="9">
    <source>
        <dbReference type="ARBA" id="ARBA00022786"/>
    </source>
</evidence>
<keyword evidence="11" id="KW-0234">DNA repair</keyword>
<dbReference type="EMBL" id="JAIXMP010000093">
    <property type="protein sequence ID" value="KAI9243154.1"/>
    <property type="molecule type" value="Genomic_DNA"/>
</dbReference>
<keyword evidence="9" id="KW-0833">Ubl conjugation pathway</keyword>
<dbReference type="GO" id="GO:0070552">
    <property type="term" value="C:BRISC complex"/>
    <property type="evidence" value="ECO:0007669"/>
    <property type="project" value="InterPro"/>
</dbReference>
<dbReference type="SUPFAM" id="SSF53300">
    <property type="entry name" value="vWA-like"/>
    <property type="match status" value="1"/>
</dbReference>
<keyword evidence="8" id="KW-0498">Mitosis</keyword>
<proteinExistence type="inferred from homology"/>
<evidence type="ECO:0000256" key="5">
    <source>
        <dbReference type="ARBA" id="ARBA00022490"/>
    </source>
</evidence>
<evidence type="ECO:0000256" key="13">
    <source>
        <dbReference type="ARBA" id="ARBA00023306"/>
    </source>
</evidence>
<organism evidence="17 18">
    <name type="scientific">Phascolomyces articulosus</name>
    <dbReference type="NCBI Taxonomy" id="60185"/>
    <lineage>
        <taxon>Eukaryota</taxon>
        <taxon>Fungi</taxon>
        <taxon>Fungi incertae sedis</taxon>
        <taxon>Mucoromycota</taxon>
        <taxon>Mucoromycotina</taxon>
        <taxon>Mucoromycetes</taxon>
        <taxon>Mucorales</taxon>
        <taxon>Lichtheimiaceae</taxon>
        <taxon>Phascolomyces</taxon>
    </lineage>
</organism>
<dbReference type="GO" id="GO:0016604">
    <property type="term" value="C:nuclear body"/>
    <property type="evidence" value="ECO:0007669"/>
    <property type="project" value="TreeGrafter"/>
</dbReference>
<evidence type="ECO:0000256" key="14">
    <source>
        <dbReference type="ARBA" id="ARBA00030984"/>
    </source>
</evidence>
<keyword evidence="6" id="KW-0132">Cell division</keyword>
<dbReference type="AlphaFoldDB" id="A0AAD5P707"/>
<dbReference type="GO" id="GO:0006302">
    <property type="term" value="P:double-strand break repair"/>
    <property type="evidence" value="ECO:0007669"/>
    <property type="project" value="TreeGrafter"/>
</dbReference>
<dbReference type="GO" id="GO:0006325">
    <property type="term" value="P:chromatin organization"/>
    <property type="evidence" value="ECO:0007669"/>
    <property type="project" value="UniProtKB-KW"/>
</dbReference>
<dbReference type="InterPro" id="IPR036465">
    <property type="entry name" value="vWFA_dom_sf"/>
</dbReference>
<evidence type="ECO:0000256" key="7">
    <source>
        <dbReference type="ARBA" id="ARBA00022763"/>
    </source>
</evidence>
<dbReference type="GO" id="GO:0005737">
    <property type="term" value="C:cytoplasm"/>
    <property type="evidence" value="ECO:0007669"/>
    <property type="project" value="UniProtKB-SubCell"/>
</dbReference>
<evidence type="ECO:0000256" key="11">
    <source>
        <dbReference type="ARBA" id="ARBA00023204"/>
    </source>
</evidence>
<evidence type="ECO:0000256" key="4">
    <source>
        <dbReference type="ARBA" id="ARBA00019437"/>
    </source>
</evidence>
<feature type="region of interest" description="Disordered" evidence="16">
    <location>
        <begin position="231"/>
        <end position="256"/>
    </location>
</feature>
<evidence type="ECO:0000256" key="12">
    <source>
        <dbReference type="ARBA" id="ARBA00023242"/>
    </source>
</evidence>
<name>A0AAD5P707_9FUNG</name>
<feature type="compositionally biased region" description="Polar residues" evidence="16">
    <location>
        <begin position="240"/>
        <end position="249"/>
    </location>
</feature>
<comment type="subcellular location">
    <subcellularLocation>
        <location evidence="2">Cytoplasm</location>
    </subcellularLocation>
    <subcellularLocation>
        <location evidence="1">Nucleus</location>
    </subcellularLocation>
</comment>
<evidence type="ECO:0000256" key="16">
    <source>
        <dbReference type="SAM" id="MobiDB-lite"/>
    </source>
</evidence>
<evidence type="ECO:0000256" key="8">
    <source>
        <dbReference type="ARBA" id="ARBA00022776"/>
    </source>
</evidence>
<dbReference type="GO" id="GO:0045739">
    <property type="term" value="P:positive regulation of DNA repair"/>
    <property type="evidence" value="ECO:0007669"/>
    <property type="project" value="InterPro"/>
</dbReference>
<evidence type="ECO:0000256" key="2">
    <source>
        <dbReference type="ARBA" id="ARBA00004496"/>
    </source>
</evidence>
<evidence type="ECO:0000256" key="15">
    <source>
        <dbReference type="ARBA" id="ARBA00031038"/>
    </source>
</evidence>
<keyword evidence="7" id="KW-0227">DNA damage</keyword>
<dbReference type="PANTHER" id="PTHR15660:SF1">
    <property type="entry name" value="BRISC AND BRCA1-A COMPLEX MEMBER 1"/>
    <property type="match status" value="1"/>
</dbReference>
<keyword evidence="13" id="KW-0131">Cell cycle</keyword>
<keyword evidence="10" id="KW-0156">Chromatin regulator</keyword>
<dbReference type="Proteomes" id="UP001209540">
    <property type="component" value="Unassembled WGS sequence"/>
</dbReference>
<keyword evidence="12" id="KW-0539">Nucleus</keyword>
<evidence type="ECO:0000256" key="3">
    <source>
        <dbReference type="ARBA" id="ARBA00010809"/>
    </source>
</evidence>
<comment type="similarity">
    <text evidence="3">Belongs to the BABAM1 family.</text>
</comment>
<keyword evidence="5" id="KW-0963">Cytoplasm</keyword>
<reference evidence="17" key="1">
    <citation type="journal article" date="2022" name="IScience">
        <title>Evolution of zygomycete secretomes and the origins of terrestrial fungal ecologies.</title>
        <authorList>
            <person name="Chang Y."/>
            <person name="Wang Y."/>
            <person name="Mondo S."/>
            <person name="Ahrendt S."/>
            <person name="Andreopoulos W."/>
            <person name="Barry K."/>
            <person name="Beard J."/>
            <person name="Benny G.L."/>
            <person name="Blankenship S."/>
            <person name="Bonito G."/>
            <person name="Cuomo C."/>
            <person name="Desiro A."/>
            <person name="Gervers K.A."/>
            <person name="Hundley H."/>
            <person name="Kuo A."/>
            <person name="LaButti K."/>
            <person name="Lang B.F."/>
            <person name="Lipzen A."/>
            <person name="O'Donnell K."/>
            <person name="Pangilinan J."/>
            <person name="Reynolds N."/>
            <person name="Sandor L."/>
            <person name="Smith M.E."/>
            <person name="Tsang A."/>
            <person name="Grigoriev I.V."/>
            <person name="Stajich J.E."/>
            <person name="Spatafora J.W."/>
        </authorList>
    </citation>
    <scope>NUCLEOTIDE SEQUENCE</scope>
    <source>
        <strain evidence="17">RSA 2281</strain>
    </source>
</reference>
<dbReference type="GO" id="GO:0051301">
    <property type="term" value="P:cell division"/>
    <property type="evidence" value="ECO:0007669"/>
    <property type="project" value="UniProtKB-KW"/>
</dbReference>
<keyword evidence="18" id="KW-1185">Reference proteome</keyword>
<evidence type="ECO:0000313" key="17">
    <source>
        <dbReference type="EMBL" id="KAI9243154.1"/>
    </source>
</evidence>
<comment type="caution">
    <text evidence="17">The sequence shown here is derived from an EMBL/GenBank/DDBJ whole genome shotgun (WGS) entry which is preliminary data.</text>
</comment>
<reference evidence="17" key="2">
    <citation type="submission" date="2023-02" db="EMBL/GenBank/DDBJ databases">
        <authorList>
            <consortium name="DOE Joint Genome Institute"/>
            <person name="Mondo S.J."/>
            <person name="Chang Y."/>
            <person name="Wang Y."/>
            <person name="Ahrendt S."/>
            <person name="Andreopoulos W."/>
            <person name="Barry K."/>
            <person name="Beard J."/>
            <person name="Benny G.L."/>
            <person name="Blankenship S."/>
            <person name="Bonito G."/>
            <person name="Cuomo C."/>
            <person name="Desiro A."/>
            <person name="Gervers K.A."/>
            <person name="Hundley H."/>
            <person name="Kuo A."/>
            <person name="LaButti K."/>
            <person name="Lang B.F."/>
            <person name="Lipzen A."/>
            <person name="O'Donnell K."/>
            <person name="Pangilinan J."/>
            <person name="Reynolds N."/>
            <person name="Sandor L."/>
            <person name="Smith M.W."/>
            <person name="Tsang A."/>
            <person name="Grigoriev I.V."/>
            <person name="Stajich J.E."/>
            <person name="Spatafora J.W."/>
        </authorList>
    </citation>
    <scope>NUCLEOTIDE SEQUENCE</scope>
    <source>
        <strain evidence="17">RSA 2281</strain>
    </source>
</reference>
<evidence type="ECO:0000313" key="18">
    <source>
        <dbReference type="Proteomes" id="UP001209540"/>
    </source>
</evidence>